<dbReference type="EMBL" id="VSSQ01010977">
    <property type="protein sequence ID" value="MPM45690.1"/>
    <property type="molecule type" value="Genomic_DNA"/>
</dbReference>
<dbReference type="FunFam" id="3.40.640.10:FF:000046">
    <property type="entry name" value="Cystathionine gamma-lyase"/>
    <property type="match status" value="1"/>
</dbReference>
<protein>
    <submittedName>
        <fullName evidence="3">Cystathionine gamma-lyase</fullName>
        <ecNumber evidence="3">4.4.1.1</ecNumber>
    </submittedName>
</protein>
<dbReference type="PANTHER" id="PTHR11808">
    <property type="entry name" value="TRANS-SULFURATION ENZYME FAMILY MEMBER"/>
    <property type="match status" value="1"/>
</dbReference>
<dbReference type="EC" id="4.4.1.1" evidence="3"/>
<dbReference type="Gene3D" id="3.90.1150.10">
    <property type="entry name" value="Aspartate Aminotransferase, domain 1"/>
    <property type="match status" value="1"/>
</dbReference>
<reference evidence="3" key="1">
    <citation type="submission" date="2019-08" db="EMBL/GenBank/DDBJ databases">
        <authorList>
            <person name="Kucharzyk K."/>
            <person name="Murdoch R.W."/>
            <person name="Higgins S."/>
            <person name="Loffler F."/>
        </authorList>
    </citation>
    <scope>NUCLEOTIDE SEQUENCE</scope>
</reference>
<organism evidence="3">
    <name type="scientific">bioreactor metagenome</name>
    <dbReference type="NCBI Taxonomy" id="1076179"/>
    <lineage>
        <taxon>unclassified sequences</taxon>
        <taxon>metagenomes</taxon>
        <taxon>ecological metagenomes</taxon>
    </lineage>
</organism>
<dbReference type="GO" id="GO:0016846">
    <property type="term" value="F:carbon-sulfur lyase activity"/>
    <property type="evidence" value="ECO:0007669"/>
    <property type="project" value="TreeGrafter"/>
</dbReference>
<dbReference type="GO" id="GO:0005737">
    <property type="term" value="C:cytoplasm"/>
    <property type="evidence" value="ECO:0007669"/>
    <property type="project" value="TreeGrafter"/>
</dbReference>
<dbReference type="InterPro" id="IPR000277">
    <property type="entry name" value="Cys/Met-Metab_PyrdxlP-dep_enz"/>
</dbReference>
<dbReference type="GO" id="GO:0019346">
    <property type="term" value="P:transsulfuration"/>
    <property type="evidence" value="ECO:0007669"/>
    <property type="project" value="InterPro"/>
</dbReference>
<dbReference type="PANTHER" id="PTHR11808:SF80">
    <property type="entry name" value="CYSTATHIONINE GAMMA-LYASE"/>
    <property type="match status" value="1"/>
</dbReference>
<dbReference type="InterPro" id="IPR015421">
    <property type="entry name" value="PyrdxlP-dep_Trfase_major"/>
</dbReference>
<name>A0A644ZXJ3_9ZZZZ</name>
<gene>
    <name evidence="3" type="primary">mccB_6</name>
    <name evidence="3" type="ORF">SDC9_92380</name>
</gene>
<sequence>MNPSMESEYLYTGEHVEGMDLKPESMPCFMTTAFVMDDLTEVGKVYAKKGYTYGRTNNPNRTALAETITMLEGGAATDIFASGMGAITSTLLALVGPGDHIVCNSAIYGETYNVLGEIMPKCSVETTYAPLHDLAAAKAAIRPSTKIIYTEVVSNPTIRIADIDGLAKLAHEAGAILIVDNTFTSPFAIRPLDHGADMVINSLTKFLNGHSDAMGGSLTIKDASLMPKLHHMAMLCGTPGDPFSAWLIERGLRTAALRIPRQIETAAKLAHALEKNPHVELVNHTSLDSHPQRELAKKLLGEDGGSAMLSFIVPEDIKKIDIFMGKLRYARYAPTLGGFRTTMSHPVTSSHPNVPDDVRRAMGITPGLIRISVGIEKAEDLIADFEQALTAFDE</sequence>
<proteinExistence type="predicted"/>
<dbReference type="PROSITE" id="PS00868">
    <property type="entry name" value="CYS_MET_METAB_PP"/>
    <property type="match status" value="1"/>
</dbReference>
<dbReference type="GO" id="GO:0030170">
    <property type="term" value="F:pyridoxal phosphate binding"/>
    <property type="evidence" value="ECO:0007669"/>
    <property type="project" value="InterPro"/>
</dbReference>
<dbReference type="CDD" id="cd00614">
    <property type="entry name" value="CGS_like"/>
    <property type="match status" value="1"/>
</dbReference>
<dbReference type="Gene3D" id="3.40.640.10">
    <property type="entry name" value="Type I PLP-dependent aspartate aminotransferase-like (Major domain)"/>
    <property type="match status" value="1"/>
</dbReference>
<accession>A0A644ZXJ3</accession>
<dbReference type="SUPFAM" id="SSF53383">
    <property type="entry name" value="PLP-dependent transferases"/>
    <property type="match status" value="1"/>
</dbReference>
<dbReference type="InterPro" id="IPR054542">
    <property type="entry name" value="Cys_met_metab_PP"/>
</dbReference>
<keyword evidence="2" id="KW-0663">Pyridoxal phosphate</keyword>
<comment type="caution">
    <text evidence="3">The sequence shown here is derived from an EMBL/GenBank/DDBJ whole genome shotgun (WGS) entry which is preliminary data.</text>
</comment>
<dbReference type="Pfam" id="PF01053">
    <property type="entry name" value="Cys_Met_Meta_PP"/>
    <property type="match status" value="1"/>
</dbReference>
<keyword evidence="3" id="KW-0456">Lyase</keyword>
<evidence type="ECO:0000256" key="2">
    <source>
        <dbReference type="ARBA" id="ARBA00022898"/>
    </source>
</evidence>
<evidence type="ECO:0000313" key="3">
    <source>
        <dbReference type="EMBL" id="MPM45690.1"/>
    </source>
</evidence>
<dbReference type="InterPro" id="IPR015422">
    <property type="entry name" value="PyrdxlP-dep_Trfase_small"/>
</dbReference>
<comment type="cofactor">
    <cofactor evidence="1">
        <name>pyridoxal 5'-phosphate</name>
        <dbReference type="ChEBI" id="CHEBI:597326"/>
    </cofactor>
</comment>
<dbReference type="InterPro" id="IPR015424">
    <property type="entry name" value="PyrdxlP-dep_Trfase"/>
</dbReference>
<evidence type="ECO:0000256" key="1">
    <source>
        <dbReference type="ARBA" id="ARBA00001933"/>
    </source>
</evidence>
<dbReference type="AlphaFoldDB" id="A0A644ZXJ3"/>
<dbReference type="PIRSF" id="PIRSF001434">
    <property type="entry name" value="CGS"/>
    <property type="match status" value="1"/>
</dbReference>